<dbReference type="Proteomes" id="UP000315783">
    <property type="component" value="Unassembled WGS sequence"/>
</dbReference>
<evidence type="ECO:0000256" key="1">
    <source>
        <dbReference type="SAM" id="MobiDB-lite"/>
    </source>
</evidence>
<name>A0A545UUZ6_9HYPO</name>
<sequence>MYHSRRPFRRPFRRPPRRRSRPNPAKDSVHAPFNYPAHANAHTLLLLFLAIRSPPRTRPPRGFCTAPFRRIFSSLRAPWHCLLASCGSCGTGLGCLTRLGIQNTPLSLASCSRTHTILVPLPNCWWIMSLSRPDASCRRCFTGRWMVDPASQGQPGPPPPPPPSQPCTM</sequence>
<evidence type="ECO:0000313" key="2">
    <source>
        <dbReference type="EMBL" id="TQV93284.1"/>
    </source>
</evidence>
<feature type="region of interest" description="Disordered" evidence="1">
    <location>
        <begin position="149"/>
        <end position="169"/>
    </location>
</feature>
<proteinExistence type="predicted"/>
<reference evidence="2 3" key="1">
    <citation type="journal article" date="2019" name="Appl. Microbiol. Biotechnol.">
        <title>Genome sequence of Isaria javanica and comparative genome analysis insights into family S53 peptidase evolution in fungal entomopathogens.</title>
        <authorList>
            <person name="Lin R."/>
            <person name="Zhang X."/>
            <person name="Xin B."/>
            <person name="Zou M."/>
            <person name="Gao Y."/>
            <person name="Qin F."/>
            <person name="Hu Q."/>
            <person name="Xie B."/>
            <person name="Cheng X."/>
        </authorList>
    </citation>
    <scope>NUCLEOTIDE SEQUENCE [LARGE SCALE GENOMIC DNA]</scope>
    <source>
        <strain evidence="2 3">IJ1G</strain>
    </source>
</reference>
<keyword evidence="3" id="KW-1185">Reference proteome</keyword>
<protein>
    <submittedName>
        <fullName evidence="2">Uncharacterized protein</fullName>
    </submittedName>
</protein>
<feature type="compositionally biased region" description="Pro residues" evidence="1">
    <location>
        <begin position="155"/>
        <end position="169"/>
    </location>
</feature>
<dbReference type="AlphaFoldDB" id="A0A545UUZ6"/>
<evidence type="ECO:0000313" key="3">
    <source>
        <dbReference type="Proteomes" id="UP000315783"/>
    </source>
</evidence>
<feature type="compositionally biased region" description="Basic residues" evidence="1">
    <location>
        <begin position="1"/>
        <end position="21"/>
    </location>
</feature>
<feature type="region of interest" description="Disordered" evidence="1">
    <location>
        <begin position="1"/>
        <end position="29"/>
    </location>
</feature>
<accession>A0A545UUZ6</accession>
<gene>
    <name evidence="2" type="ORF">IF1G_07862</name>
</gene>
<organism evidence="2 3">
    <name type="scientific">Cordyceps javanica</name>
    <dbReference type="NCBI Taxonomy" id="43265"/>
    <lineage>
        <taxon>Eukaryota</taxon>
        <taxon>Fungi</taxon>
        <taxon>Dikarya</taxon>
        <taxon>Ascomycota</taxon>
        <taxon>Pezizomycotina</taxon>
        <taxon>Sordariomycetes</taxon>
        <taxon>Hypocreomycetidae</taxon>
        <taxon>Hypocreales</taxon>
        <taxon>Cordycipitaceae</taxon>
        <taxon>Cordyceps</taxon>
    </lineage>
</organism>
<comment type="caution">
    <text evidence="2">The sequence shown here is derived from an EMBL/GenBank/DDBJ whole genome shotgun (WGS) entry which is preliminary data.</text>
</comment>
<dbReference type="EMBL" id="SPUK01000012">
    <property type="protein sequence ID" value="TQV93284.1"/>
    <property type="molecule type" value="Genomic_DNA"/>
</dbReference>